<dbReference type="Pfam" id="PF09335">
    <property type="entry name" value="VTT_dom"/>
    <property type="match status" value="1"/>
</dbReference>
<evidence type="ECO:0000256" key="7">
    <source>
        <dbReference type="ARBA" id="ARBA00022989"/>
    </source>
</evidence>
<dbReference type="PANTHER" id="PTHR47549">
    <property type="entry name" value="GOLGI APPARATUS MEMBRANE PROTEIN TVP38-RELATED"/>
    <property type="match status" value="1"/>
</dbReference>
<feature type="transmembrane region" description="Helical" evidence="11">
    <location>
        <begin position="98"/>
        <end position="118"/>
    </location>
</feature>
<reference evidence="13 14" key="1">
    <citation type="journal article" date="2016" name="Genome Biol. Evol.">
        <title>Divergent and convergent evolution of fungal pathogenicity.</title>
        <authorList>
            <person name="Shang Y."/>
            <person name="Xiao G."/>
            <person name="Zheng P."/>
            <person name="Cen K."/>
            <person name="Zhan S."/>
            <person name="Wang C."/>
        </authorList>
    </citation>
    <scope>NUCLEOTIDE SEQUENCE [LARGE SCALE GENOMIC DNA]</scope>
    <source>
        <strain evidence="13 14">RCEF 3172</strain>
    </source>
</reference>
<evidence type="ECO:0000256" key="5">
    <source>
        <dbReference type="ARBA" id="ARBA00020673"/>
    </source>
</evidence>
<dbReference type="PANTHER" id="PTHR47549:SF1">
    <property type="entry name" value="GOLGI APPARATUS MEMBRANE PROTEIN TVP38"/>
    <property type="match status" value="1"/>
</dbReference>
<dbReference type="InterPro" id="IPR051076">
    <property type="entry name" value="Golgi_membrane_TVP38/TMEM64"/>
</dbReference>
<feature type="compositionally biased region" description="Low complexity" evidence="10">
    <location>
        <begin position="50"/>
        <end position="64"/>
    </location>
</feature>
<feature type="transmembrane region" description="Helical" evidence="11">
    <location>
        <begin position="290"/>
        <end position="311"/>
    </location>
</feature>
<keyword evidence="9 11" id="KW-0472">Membrane</keyword>
<feature type="region of interest" description="Disordered" evidence="10">
    <location>
        <begin position="326"/>
        <end position="347"/>
    </location>
</feature>
<feature type="transmembrane region" description="Helical" evidence="11">
    <location>
        <begin position="221"/>
        <end position="245"/>
    </location>
</feature>
<feature type="region of interest" description="Disordered" evidence="10">
    <location>
        <begin position="366"/>
        <end position="395"/>
    </location>
</feature>
<dbReference type="GO" id="GO:0016192">
    <property type="term" value="P:vesicle-mediated transport"/>
    <property type="evidence" value="ECO:0007669"/>
    <property type="project" value="TreeGrafter"/>
</dbReference>
<keyword evidence="8" id="KW-0333">Golgi apparatus</keyword>
<dbReference type="Proteomes" id="UP000076863">
    <property type="component" value="Unassembled WGS sequence"/>
</dbReference>
<comment type="subcellular location">
    <subcellularLocation>
        <location evidence="2">Golgi apparatus membrane</location>
        <topology evidence="2">Multi-pass membrane protein</topology>
    </subcellularLocation>
</comment>
<feature type="transmembrane region" description="Helical" evidence="11">
    <location>
        <begin position="139"/>
        <end position="160"/>
    </location>
</feature>
<dbReference type="InterPro" id="IPR032816">
    <property type="entry name" value="VTT_dom"/>
</dbReference>
<proteinExistence type="inferred from homology"/>
<dbReference type="GO" id="GO:0000139">
    <property type="term" value="C:Golgi membrane"/>
    <property type="evidence" value="ECO:0007669"/>
    <property type="project" value="UniProtKB-SubCell"/>
</dbReference>
<feature type="region of interest" description="Disordered" evidence="10">
    <location>
        <begin position="1"/>
        <end position="64"/>
    </location>
</feature>
<organism evidence="13 14">
    <name type="scientific">Beauveria brongniartii RCEF 3172</name>
    <dbReference type="NCBI Taxonomy" id="1081107"/>
    <lineage>
        <taxon>Eukaryota</taxon>
        <taxon>Fungi</taxon>
        <taxon>Dikarya</taxon>
        <taxon>Ascomycota</taxon>
        <taxon>Pezizomycotina</taxon>
        <taxon>Sordariomycetes</taxon>
        <taxon>Hypocreomycetidae</taxon>
        <taxon>Hypocreales</taxon>
        <taxon>Cordycipitaceae</taxon>
        <taxon>Beauveria</taxon>
        <taxon>Beauveria brongniartii</taxon>
    </lineage>
</organism>
<dbReference type="OrthoDB" id="166803at2759"/>
<feature type="transmembrane region" description="Helical" evidence="11">
    <location>
        <begin position="251"/>
        <end position="278"/>
    </location>
</feature>
<evidence type="ECO:0000256" key="11">
    <source>
        <dbReference type="SAM" id="Phobius"/>
    </source>
</evidence>
<dbReference type="AlphaFoldDB" id="A0A167J616"/>
<comment type="similarity">
    <text evidence="3">Belongs to the TVP38/TMEM64 family.</text>
</comment>
<evidence type="ECO:0000256" key="3">
    <source>
        <dbReference type="ARBA" id="ARBA00008640"/>
    </source>
</evidence>
<comment type="function">
    <text evidence="1">Golgi membrane protein involved in vesicular trafficking and spindle migration.</text>
</comment>
<evidence type="ECO:0000259" key="12">
    <source>
        <dbReference type="Pfam" id="PF09335"/>
    </source>
</evidence>
<feature type="transmembrane region" description="Helical" evidence="11">
    <location>
        <begin position="172"/>
        <end position="200"/>
    </location>
</feature>
<evidence type="ECO:0000256" key="1">
    <source>
        <dbReference type="ARBA" id="ARBA00002978"/>
    </source>
</evidence>
<keyword evidence="6 11" id="KW-0812">Transmembrane</keyword>
<keyword evidence="14" id="KW-1185">Reference proteome</keyword>
<gene>
    <name evidence="13" type="ORF">BBO_01466</name>
</gene>
<evidence type="ECO:0000256" key="4">
    <source>
        <dbReference type="ARBA" id="ARBA00013533"/>
    </source>
</evidence>
<name>A0A167J616_9HYPO</name>
<sequence length="395" mass="42275">MANSPSAHLRPSSIASSPSPSPSPSPADAAPRWFRIDSSQRLSRVHNRRGGSSSTGSPSSSPPSSSYLAQAQLLLRQALDWGLGLLAWYLRLPLLPQLLLGAAGLVLGVLGLLALLYTHAFFDWLGPVADKWRRLPGGWLINFAMVFATSFPPLIGYATATTVAGFVWGFPWGWPVAAAACTLGSLCAFVASRTVLGGFVERVVGRDPRFVALAQVMRKEGILYLTAIRFCPLPFSLSNGFLATIPSITPLAFTVSTALSSLKLFVHVFIGSRLAVLFEKGAEMSTRDKIINWTAMGLSGFVGLAVGFVIYRRTMERAADIAREQVADSDDDNAEQGRAGYVDSETTLLDPEDAAAIMSDDDLSMWEAQGGNYSDEESGSGSDGNRSATKGLKLH</sequence>
<evidence type="ECO:0000313" key="14">
    <source>
        <dbReference type="Proteomes" id="UP000076863"/>
    </source>
</evidence>
<evidence type="ECO:0000256" key="10">
    <source>
        <dbReference type="SAM" id="MobiDB-lite"/>
    </source>
</evidence>
<evidence type="ECO:0000256" key="2">
    <source>
        <dbReference type="ARBA" id="ARBA00004653"/>
    </source>
</evidence>
<dbReference type="EMBL" id="AZHA01000003">
    <property type="protein sequence ID" value="OAA49831.1"/>
    <property type="molecule type" value="Genomic_DNA"/>
</dbReference>
<protein>
    <recommendedName>
        <fullName evidence="4">Golgi apparatus membrane protein TVP38</fullName>
    </recommendedName>
    <alternativeName>
        <fullName evidence="5">Golgi apparatus membrane protein tvp38</fullName>
    </alternativeName>
</protein>
<evidence type="ECO:0000256" key="8">
    <source>
        <dbReference type="ARBA" id="ARBA00023034"/>
    </source>
</evidence>
<evidence type="ECO:0000313" key="13">
    <source>
        <dbReference type="EMBL" id="OAA49831.1"/>
    </source>
</evidence>
<evidence type="ECO:0000256" key="9">
    <source>
        <dbReference type="ARBA" id="ARBA00023136"/>
    </source>
</evidence>
<dbReference type="GO" id="GO:0000022">
    <property type="term" value="P:mitotic spindle elongation"/>
    <property type="evidence" value="ECO:0007669"/>
    <property type="project" value="TreeGrafter"/>
</dbReference>
<feature type="domain" description="VTT" evidence="12">
    <location>
        <begin position="159"/>
        <end position="272"/>
    </location>
</feature>
<keyword evidence="7 11" id="KW-1133">Transmembrane helix</keyword>
<accession>A0A167J616</accession>
<evidence type="ECO:0000256" key="6">
    <source>
        <dbReference type="ARBA" id="ARBA00022692"/>
    </source>
</evidence>
<comment type="caution">
    <text evidence="13">The sequence shown here is derived from an EMBL/GenBank/DDBJ whole genome shotgun (WGS) entry which is preliminary data.</text>
</comment>